<evidence type="ECO:0000313" key="1">
    <source>
        <dbReference type="EMBL" id="GHI66296.1"/>
    </source>
</evidence>
<dbReference type="EMBL" id="BNEC01000003">
    <property type="protein sequence ID" value="GHI66296.1"/>
    <property type="molecule type" value="Genomic_DNA"/>
</dbReference>
<keyword evidence="2" id="KW-1185">Reference proteome</keyword>
<accession>A0ABQ3SDU5</accession>
<gene>
    <name evidence="1" type="ORF">Snoj_02140</name>
</gene>
<dbReference type="GeneID" id="95592666"/>
<dbReference type="Proteomes" id="UP000613974">
    <property type="component" value="Unassembled WGS sequence"/>
</dbReference>
<organism evidence="1 2">
    <name type="scientific">Streptomyces nojiriensis</name>
    <dbReference type="NCBI Taxonomy" id="66374"/>
    <lineage>
        <taxon>Bacteria</taxon>
        <taxon>Bacillati</taxon>
        <taxon>Actinomycetota</taxon>
        <taxon>Actinomycetes</taxon>
        <taxon>Kitasatosporales</taxon>
        <taxon>Streptomycetaceae</taxon>
        <taxon>Streptomyces</taxon>
    </lineage>
</organism>
<comment type="caution">
    <text evidence="1">The sequence shown here is derived from an EMBL/GenBank/DDBJ whole genome shotgun (WGS) entry which is preliminary data.</text>
</comment>
<protein>
    <submittedName>
        <fullName evidence="1">Uncharacterized protein</fullName>
    </submittedName>
</protein>
<dbReference type="RefSeq" id="WP_189743029.1">
    <property type="nucleotide sequence ID" value="NZ_BMRL01000012.1"/>
</dbReference>
<reference evidence="2" key="1">
    <citation type="submission" date="2023-07" db="EMBL/GenBank/DDBJ databases">
        <title>Whole genome shotgun sequence of Streptomyces nojiriensis NBRC 13794.</title>
        <authorList>
            <person name="Komaki H."/>
            <person name="Tamura T."/>
        </authorList>
    </citation>
    <scope>NUCLEOTIDE SEQUENCE [LARGE SCALE GENOMIC DNA]</scope>
    <source>
        <strain evidence="2">NBRC 13794</strain>
    </source>
</reference>
<sequence>MAGIAPLASLLARTPVLDIEIPGYVDRDGAYPRFVALTRAFYLARENDLVRFEVPPSEDYLTFRPVNRPERPETLEEDEEFATSSYGRLFLDEDQSSFRITRIRCAVRDGAVASESVIRCIEFEFENSWHLFADPGYFHGIRLQGRGAYERWLDFAQGPDLPFGPVREVVWTP</sequence>
<name>A0ABQ3SDU5_9ACTN</name>
<proteinExistence type="predicted"/>
<evidence type="ECO:0000313" key="2">
    <source>
        <dbReference type="Proteomes" id="UP000613974"/>
    </source>
</evidence>